<evidence type="ECO:0000256" key="1">
    <source>
        <dbReference type="SAM" id="MobiDB-lite"/>
    </source>
</evidence>
<sequence length="151" mass="16439">MKKSHVLVSYLMLFFVLVANIEQALCGEYSEYPSYESKHYERPHHDYHPPAKKGANIDINIPLDFGTIAKLGLLGFTNLNLLLALGKVAGAGLGVGALGLSQLGKLGLKLGPIHKGAGIAIDVGGSHHEAKSHHSHYEPVEKHYHVSEKHY</sequence>
<evidence type="ECO:0000256" key="2">
    <source>
        <dbReference type="SAM" id="Phobius"/>
    </source>
</evidence>
<comment type="caution">
    <text evidence="4">The sequence shown here is derived from an EMBL/GenBank/DDBJ whole genome shotgun (WGS) entry which is preliminary data.</text>
</comment>
<evidence type="ECO:0000313" key="5">
    <source>
        <dbReference type="Proteomes" id="UP000827092"/>
    </source>
</evidence>
<dbReference type="Proteomes" id="UP000827092">
    <property type="component" value="Unassembled WGS sequence"/>
</dbReference>
<feature type="chain" id="PRO_5043529431" evidence="3">
    <location>
        <begin position="27"/>
        <end position="151"/>
    </location>
</feature>
<evidence type="ECO:0000256" key="3">
    <source>
        <dbReference type="SAM" id="SignalP"/>
    </source>
</evidence>
<proteinExistence type="predicted"/>
<organism evidence="4 5">
    <name type="scientific">Oedothorax gibbosus</name>
    <dbReference type="NCBI Taxonomy" id="931172"/>
    <lineage>
        <taxon>Eukaryota</taxon>
        <taxon>Metazoa</taxon>
        <taxon>Ecdysozoa</taxon>
        <taxon>Arthropoda</taxon>
        <taxon>Chelicerata</taxon>
        <taxon>Arachnida</taxon>
        <taxon>Araneae</taxon>
        <taxon>Araneomorphae</taxon>
        <taxon>Entelegynae</taxon>
        <taxon>Araneoidea</taxon>
        <taxon>Linyphiidae</taxon>
        <taxon>Erigoninae</taxon>
        <taxon>Oedothorax</taxon>
    </lineage>
</organism>
<feature type="compositionally biased region" description="Basic and acidic residues" evidence="1">
    <location>
        <begin position="135"/>
        <end position="151"/>
    </location>
</feature>
<keyword evidence="3" id="KW-0732">Signal</keyword>
<protein>
    <submittedName>
        <fullName evidence="4">Uncharacterized protein</fullName>
    </submittedName>
</protein>
<keyword evidence="2" id="KW-0472">Membrane</keyword>
<feature type="transmembrane region" description="Helical" evidence="2">
    <location>
        <begin position="81"/>
        <end position="100"/>
    </location>
</feature>
<evidence type="ECO:0000313" key="4">
    <source>
        <dbReference type="EMBL" id="KAG8198942.1"/>
    </source>
</evidence>
<dbReference type="AlphaFoldDB" id="A0AAV6VQ59"/>
<keyword evidence="5" id="KW-1185">Reference proteome</keyword>
<dbReference type="EMBL" id="JAFNEN010000034">
    <property type="protein sequence ID" value="KAG8198942.1"/>
    <property type="molecule type" value="Genomic_DNA"/>
</dbReference>
<name>A0AAV6VQ59_9ARAC</name>
<feature type="region of interest" description="Disordered" evidence="1">
    <location>
        <begin position="130"/>
        <end position="151"/>
    </location>
</feature>
<accession>A0AAV6VQ59</accession>
<gene>
    <name evidence="4" type="ORF">JTE90_015148</name>
</gene>
<feature type="signal peptide" evidence="3">
    <location>
        <begin position="1"/>
        <end position="26"/>
    </location>
</feature>
<keyword evidence="2" id="KW-1133">Transmembrane helix</keyword>
<keyword evidence="2" id="KW-0812">Transmembrane</keyword>
<reference evidence="4 5" key="1">
    <citation type="journal article" date="2022" name="Nat. Ecol. Evol.">
        <title>A masculinizing supergene underlies an exaggerated male reproductive morph in a spider.</title>
        <authorList>
            <person name="Hendrickx F."/>
            <person name="De Corte Z."/>
            <person name="Sonet G."/>
            <person name="Van Belleghem S.M."/>
            <person name="Kostlbacher S."/>
            <person name="Vangestel C."/>
        </authorList>
    </citation>
    <scope>NUCLEOTIDE SEQUENCE [LARGE SCALE GENOMIC DNA]</scope>
    <source>
        <strain evidence="4">W744_W776</strain>
    </source>
</reference>